<dbReference type="GO" id="GO:0000978">
    <property type="term" value="F:RNA polymerase II cis-regulatory region sequence-specific DNA binding"/>
    <property type="evidence" value="ECO:0007669"/>
    <property type="project" value="TreeGrafter"/>
</dbReference>
<dbReference type="SMART" id="SM00066">
    <property type="entry name" value="GAL4"/>
    <property type="match status" value="1"/>
</dbReference>
<dbReference type="AlphaFoldDB" id="A0A9P8VBD0"/>
<dbReference type="Pfam" id="PF00172">
    <property type="entry name" value="Zn_clus"/>
    <property type="match status" value="1"/>
</dbReference>
<dbReference type="InterPro" id="IPR036864">
    <property type="entry name" value="Zn2-C6_fun-type_DNA-bd_sf"/>
</dbReference>
<dbReference type="InterPro" id="IPR001138">
    <property type="entry name" value="Zn2Cys6_DnaBD"/>
</dbReference>
<dbReference type="GO" id="GO:0001228">
    <property type="term" value="F:DNA-binding transcription activator activity, RNA polymerase II-specific"/>
    <property type="evidence" value="ECO:0007669"/>
    <property type="project" value="TreeGrafter"/>
</dbReference>
<dbReference type="SUPFAM" id="SSF57701">
    <property type="entry name" value="Zn2/Cys6 DNA-binding domain"/>
    <property type="match status" value="1"/>
</dbReference>
<dbReference type="Proteomes" id="UP000770015">
    <property type="component" value="Unassembled WGS sequence"/>
</dbReference>
<comment type="caution">
    <text evidence="9">The sequence shown here is derived from an EMBL/GenBank/DDBJ whole genome shotgun (WGS) entry which is preliminary data.</text>
</comment>
<keyword evidence="3" id="KW-0805">Transcription regulation</keyword>
<dbReference type="PROSITE" id="PS00463">
    <property type="entry name" value="ZN2_CY6_FUNGAL_1"/>
    <property type="match status" value="1"/>
</dbReference>
<reference evidence="9" key="1">
    <citation type="journal article" date="2021" name="Nat. Commun.">
        <title>Genetic determinants of endophytism in the Arabidopsis root mycobiome.</title>
        <authorList>
            <person name="Mesny F."/>
            <person name="Miyauchi S."/>
            <person name="Thiergart T."/>
            <person name="Pickel B."/>
            <person name="Atanasova L."/>
            <person name="Karlsson M."/>
            <person name="Huettel B."/>
            <person name="Barry K.W."/>
            <person name="Haridas S."/>
            <person name="Chen C."/>
            <person name="Bauer D."/>
            <person name="Andreopoulos W."/>
            <person name="Pangilinan J."/>
            <person name="LaButti K."/>
            <person name="Riley R."/>
            <person name="Lipzen A."/>
            <person name="Clum A."/>
            <person name="Drula E."/>
            <person name="Henrissat B."/>
            <person name="Kohler A."/>
            <person name="Grigoriev I.V."/>
            <person name="Martin F.M."/>
            <person name="Hacquard S."/>
        </authorList>
    </citation>
    <scope>NUCLEOTIDE SEQUENCE</scope>
    <source>
        <strain evidence="9">MPI-SDFR-AT-0117</strain>
    </source>
</reference>
<keyword evidence="6" id="KW-0539">Nucleus</keyword>
<evidence type="ECO:0000256" key="6">
    <source>
        <dbReference type="ARBA" id="ARBA00023242"/>
    </source>
</evidence>
<dbReference type="EMBL" id="JAGSXJ010000014">
    <property type="protein sequence ID" value="KAH6685848.1"/>
    <property type="molecule type" value="Genomic_DNA"/>
</dbReference>
<evidence type="ECO:0000256" key="3">
    <source>
        <dbReference type="ARBA" id="ARBA00023015"/>
    </source>
</evidence>
<evidence type="ECO:0000256" key="7">
    <source>
        <dbReference type="SAM" id="MobiDB-lite"/>
    </source>
</evidence>
<evidence type="ECO:0000313" key="10">
    <source>
        <dbReference type="Proteomes" id="UP000770015"/>
    </source>
</evidence>
<dbReference type="CDD" id="cd00067">
    <property type="entry name" value="GAL4"/>
    <property type="match status" value="1"/>
</dbReference>
<dbReference type="PANTHER" id="PTHR31944:SF131">
    <property type="entry name" value="HEME-RESPONSIVE ZINC FINGER TRANSCRIPTION FACTOR HAP1"/>
    <property type="match status" value="1"/>
</dbReference>
<dbReference type="GO" id="GO:0006351">
    <property type="term" value="P:DNA-templated transcription"/>
    <property type="evidence" value="ECO:0007669"/>
    <property type="project" value="InterPro"/>
</dbReference>
<keyword evidence="2" id="KW-0862">Zinc</keyword>
<gene>
    <name evidence="9" type="ORF">F5X68DRAFT_262382</name>
</gene>
<protein>
    <submittedName>
        <fullName evidence="9">C6 transcription factor</fullName>
    </submittedName>
</protein>
<keyword evidence="1" id="KW-0479">Metal-binding</keyword>
<sequence>MSDQPSEMARRRRRPAVSCTTCRKRKIRCNRELPCNHCIRARNTTACVYDVHPPLVTRPQPAPGAPGRAPSPHAADGIVPSSRNSVASPHSHSSATLVAGSTSGNDSQDVRALQSKIRDLQIQLAKQQGAQLPRAPSNGVPDMEEQTTRMGGTLYFDHDVGGTGQTKGVIRSIGHKRRLFGQGHWMILAPWISDLLELVESHVAVDTSAAYLGLQKCKHWARVVKESRTPSWPCPPTRDLPPREVADALVECYLNTFETLYRVLHVPSFRRDYEAIWTADPEHPPDMAFIVQLKLIMAIGAATHDGNYSRRPAAFRWIYEGHTWVSNPVFKVRVRPDLVGIQNHILLLMAREVVGVDDDAVWISAGALLREGMYIGLHRDPSKLPRNTRLAAEMRRRLWATILEVSLQACLISGSTPHITLDDFDTQPPGNYNDEQLLDDDAAPRPDTEGTSTSVARALRKTFPQRLAVIRLLNDIGSRGTYDDTLCIDADLRQAHRTLASTLETSCPPDQFAARAADFILRHHLVCLHMPYLGVSFRQTAYAYSRKVAVETSQRAWAIAHPSNPNDPLARLVVTSAGLFRTVAFQAAFIIALELKTQLQEDVSLGPAFPRPDLLAVVKESAPFALRAIQAGRTNMKGHLLLSMIAAQIDGICRGFDKEAMSNLIGRMAVEVEERVLPILQELAVDCQTEGEVARVDEPMGDFSVDYMGDWVFFGEECGNVFPMTNWGGGDGLANALDY</sequence>
<evidence type="ECO:0000313" key="9">
    <source>
        <dbReference type="EMBL" id="KAH6685848.1"/>
    </source>
</evidence>
<dbReference type="CDD" id="cd12148">
    <property type="entry name" value="fungal_TF_MHR"/>
    <property type="match status" value="1"/>
</dbReference>
<proteinExistence type="predicted"/>
<dbReference type="GO" id="GO:0005634">
    <property type="term" value="C:nucleus"/>
    <property type="evidence" value="ECO:0007669"/>
    <property type="project" value="TreeGrafter"/>
</dbReference>
<keyword evidence="10" id="KW-1185">Reference proteome</keyword>
<dbReference type="InterPro" id="IPR007219">
    <property type="entry name" value="XnlR_reg_dom"/>
</dbReference>
<feature type="domain" description="Zn(2)-C6 fungal-type" evidence="8">
    <location>
        <begin position="18"/>
        <end position="49"/>
    </location>
</feature>
<keyword evidence="4" id="KW-0238">DNA-binding</keyword>
<dbReference type="OrthoDB" id="4337792at2759"/>
<organism evidence="9 10">
    <name type="scientific">Plectosphaerella plurivora</name>
    <dbReference type="NCBI Taxonomy" id="936078"/>
    <lineage>
        <taxon>Eukaryota</taxon>
        <taxon>Fungi</taxon>
        <taxon>Dikarya</taxon>
        <taxon>Ascomycota</taxon>
        <taxon>Pezizomycotina</taxon>
        <taxon>Sordariomycetes</taxon>
        <taxon>Hypocreomycetidae</taxon>
        <taxon>Glomerellales</taxon>
        <taxon>Plectosphaerellaceae</taxon>
        <taxon>Plectosphaerella</taxon>
    </lineage>
</organism>
<evidence type="ECO:0000256" key="4">
    <source>
        <dbReference type="ARBA" id="ARBA00023125"/>
    </source>
</evidence>
<keyword evidence="5" id="KW-0804">Transcription</keyword>
<feature type="compositionally biased region" description="Polar residues" evidence="7">
    <location>
        <begin position="81"/>
        <end position="107"/>
    </location>
</feature>
<evidence type="ECO:0000256" key="1">
    <source>
        <dbReference type="ARBA" id="ARBA00022723"/>
    </source>
</evidence>
<evidence type="ECO:0000256" key="5">
    <source>
        <dbReference type="ARBA" id="ARBA00023163"/>
    </source>
</evidence>
<dbReference type="Gene3D" id="4.10.240.10">
    <property type="entry name" value="Zn(2)-C6 fungal-type DNA-binding domain"/>
    <property type="match status" value="1"/>
</dbReference>
<accession>A0A9P8VBD0</accession>
<dbReference type="SMART" id="SM00906">
    <property type="entry name" value="Fungal_trans"/>
    <property type="match status" value="1"/>
</dbReference>
<evidence type="ECO:0000259" key="8">
    <source>
        <dbReference type="PROSITE" id="PS50048"/>
    </source>
</evidence>
<evidence type="ECO:0000256" key="2">
    <source>
        <dbReference type="ARBA" id="ARBA00022833"/>
    </source>
</evidence>
<feature type="region of interest" description="Disordered" evidence="7">
    <location>
        <begin position="58"/>
        <end position="111"/>
    </location>
</feature>
<dbReference type="GO" id="GO:0008270">
    <property type="term" value="F:zinc ion binding"/>
    <property type="evidence" value="ECO:0007669"/>
    <property type="project" value="InterPro"/>
</dbReference>
<dbReference type="Pfam" id="PF04082">
    <property type="entry name" value="Fungal_trans"/>
    <property type="match status" value="1"/>
</dbReference>
<dbReference type="InterPro" id="IPR051430">
    <property type="entry name" value="Fungal_TF_Env_Response"/>
</dbReference>
<name>A0A9P8VBD0_9PEZI</name>
<feature type="compositionally biased region" description="Low complexity" evidence="7">
    <location>
        <begin position="65"/>
        <end position="75"/>
    </location>
</feature>
<feature type="region of interest" description="Disordered" evidence="7">
    <location>
        <begin position="422"/>
        <end position="454"/>
    </location>
</feature>
<feature type="region of interest" description="Disordered" evidence="7">
    <location>
        <begin position="125"/>
        <end position="145"/>
    </location>
</feature>
<dbReference type="PANTHER" id="PTHR31944">
    <property type="entry name" value="HEME-RESPONSIVE ZINC FINGER TRANSCRIPTION FACTOR HAP1"/>
    <property type="match status" value="1"/>
</dbReference>
<dbReference type="PROSITE" id="PS50048">
    <property type="entry name" value="ZN2_CY6_FUNGAL_2"/>
    <property type="match status" value="1"/>
</dbReference>